<proteinExistence type="predicted"/>
<evidence type="ECO:0000313" key="1">
    <source>
        <dbReference type="EMBL" id="AVJ48757.1"/>
    </source>
</evidence>
<sequence>MTEPTPAPTPTSETRVREYLGIEAGAGDGLPEVVEAVNALILGWRTAPAAGTVWPANVTTGATMLAARVWRRRNSPAGVETFGELGPLYVQRNDPDIAMLLGLGNYLRPAVG</sequence>
<reference evidence="1 2" key="1">
    <citation type="submission" date="2018-01" db="EMBL/GenBank/DDBJ databases">
        <authorList>
            <person name="Gaut B.S."/>
            <person name="Morton B.R."/>
            <person name="Clegg M.T."/>
            <person name="Duvall M.R."/>
        </authorList>
    </citation>
    <scope>NUCLEOTIDE SEQUENCE [LARGE SCALE GENOMIC DNA]</scope>
</reference>
<protein>
    <submittedName>
        <fullName evidence="1">Head-to-tail connector complex protein</fullName>
    </submittedName>
</protein>
<dbReference type="Proteomes" id="UP000241541">
    <property type="component" value="Segment"/>
</dbReference>
<dbReference type="EMBL" id="MG812496">
    <property type="protein sequence ID" value="AVJ48757.1"/>
    <property type="molecule type" value="Genomic_DNA"/>
</dbReference>
<evidence type="ECO:0000313" key="2">
    <source>
        <dbReference type="Proteomes" id="UP000241541"/>
    </source>
</evidence>
<organism evidence="1 2">
    <name type="scientific">Gordonia phage SallySpecial</name>
    <dbReference type="NCBI Taxonomy" id="2079570"/>
    <lineage>
        <taxon>Viruses</taxon>
        <taxon>Duplodnaviria</taxon>
        <taxon>Heunggongvirae</taxon>
        <taxon>Uroviricota</taxon>
        <taxon>Caudoviricetes</taxon>
        <taxon>Emperorvirus</taxon>
        <taxon>Emperorvirus sallyspecial</taxon>
    </lineage>
</organism>
<keyword evidence="2" id="KW-1185">Reference proteome</keyword>
<name>A0A2P1CBZ4_9CAUD</name>
<gene>
    <name evidence="1" type="ORF">SEA_SALLYSPECIAL_9</name>
</gene>
<accession>A0A2P1CBZ4</accession>